<reference evidence="1" key="1">
    <citation type="journal article" date="2015" name="Nature">
        <title>Complex archaea that bridge the gap between prokaryotes and eukaryotes.</title>
        <authorList>
            <person name="Spang A."/>
            <person name="Saw J.H."/>
            <person name="Jorgensen S.L."/>
            <person name="Zaremba-Niedzwiedzka K."/>
            <person name="Martijn J."/>
            <person name="Lind A.E."/>
            <person name="van Eijk R."/>
            <person name="Schleper C."/>
            <person name="Guy L."/>
            <person name="Ettema T.J."/>
        </authorList>
    </citation>
    <scope>NUCLEOTIDE SEQUENCE</scope>
</reference>
<organism evidence="1">
    <name type="scientific">marine sediment metagenome</name>
    <dbReference type="NCBI Taxonomy" id="412755"/>
    <lineage>
        <taxon>unclassified sequences</taxon>
        <taxon>metagenomes</taxon>
        <taxon>ecological metagenomes</taxon>
    </lineage>
</organism>
<accession>A0A0F8ZT12</accession>
<sequence length="117" mass="14000">MPLIHNISVDYSYLEEEDSGDRNRNGDDDKRGIIGYQGEENAFRYFIRREKEKYKAIERETIIYEESESSFMIKKRSQVILKASWLNYPFGNDQRKPFDIEFMEDGINYYIEVKSTS</sequence>
<comment type="caution">
    <text evidence="1">The sequence shown here is derived from an EMBL/GenBank/DDBJ whole genome shotgun (WGS) entry which is preliminary data.</text>
</comment>
<proteinExistence type="predicted"/>
<gene>
    <name evidence="1" type="ORF">LCGC14_2736270</name>
</gene>
<feature type="non-terminal residue" evidence="1">
    <location>
        <position position="117"/>
    </location>
</feature>
<protein>
    <recommendedName>
        <fullName evidence="2">Protein NO VEIN C-terminal domain-containing protein</fullName>
    </recommendedName>
</protein>
<evidence type="ECO:0000313" key="1">
    <source>
        <dbReference type="EMBL" id="KKK89125.1"/>
    </source>
</evidence>
<dbReference type="AlphaFoldDB" id="A0A0F8ZT12"/>
<evidence type="ECO:0008006" key="2">
    <source>
        <dbReference type="Google" id="ProtNLM"/>
    </source>
</evidence>
<name>A0A0F8ZT12_9ZZZZ</name>
<dbReference type="EMBL" id="LAZR01049657">
    <property type="protein sequence ID" value="KKK89125.1"/>
    <property type="molecule type" value="Genomic_DNA"/>
</dbReference>